<sequence>MHVLIGDIGNTTTKICLIEKNSLKVKKIVYFNSNNISSKKFLSNNLKKIIKIKPIN</sequence>
<name>A0A382N7L6_9ZZZZ</name>
<organism evidence="1">
    <name type="scientific">marine metagenome</name>
    <dbReference type="NCBI Taxonomy" id="408172"/>
    <lineage>
        <taxon>unclassified sequences</taxon>
        <taxon>metagenomes</taxon>
        <taxon>ecological metagenomes</taxon>
    </lineage>
</organism>
<feature type="non-terminal residue" evidence="1">
    <location>
        <position position="1"/>
    </location>
</feature>
<dbReference type="EMBL" id="UINC01098553">
    <property type="protein sequence ID" value="SVC57163.1"/>
    <property type="molecule type" value="Genomic_DNA"/>
</dbReference>
<feature type="non-terminal residue" evidence="1">
    <location>
        <position position="56"/>
    </location>
</feature>
<evidence type="ECO:0008006" key="2">
    <source>
        <dbReference type="Google" id="ProtNLM"/>
    </source>
</evidence>
<accession>A0A382N7L6</accession>
<protein>
    <recommendedName>
        <fullName evidence="2">Pantothenate kinase</fullName>
    </recommendedName>
</protein>
<dbReference type="AlphaFoldDB" id="A0A382N7L6"/>
<reference evidence="1" key="1">
    <citation type="submission" date="2018-05" db="EMBL/GenBank/DDBJ databases">
        <authorList>
            <person name="Lanie J.A."/>
            <person name="Ng W.-L."/>
            <person name="Kazmierczak K.M."/>
            <person name="Andrzejewski T.M."/>
            <person name="Davidsen T.M."/>
            <person name="Wayne K.J."/>
            <person name="Tettelin H."/>
            <person name="Glass J.I."/>
            <person name="Rusch D."/>
            <person name="Podicherti R."/>
            <person name="Tsui H.-C.T."/>
            <person name="Winkler M.E."/>
        </authorList>
    </citation>
    <scope>NUCLEOTIDE SEQUENCE</scope>
</reference>
<gene>
    <name evidence="1" type="ORF">METZ01_LOCUS310017</name>
</gene>
<evidence type="ECO:0000313" key="1">
    <source>
        <dbReference type="EMBL" id="SVC57163.1"/>
    </source>
</evidence>
<proteinExistence type="predicted"/>